<evidence type="ECO:0000313" key="2">
    <source>
        <dbReference type="EMBL" id="TPD71962.1"/>
    </source>
</evidence>
<accession>A0A501QHL9</accession>
<feature type="transmembrane region" description="Helical" evidence="1">
    <location>
        <begin position="362"/>
        <end position="395"/>
    </location>
</feature>
<reference evidence="2 3" key="1">
    <citation type="submission" date="2019-06" db="EMBL/GenBank/DDBJ databases">
        <title>Flavobacterium sp. MaA-Y11 from geoumgang.</title>
        <authorList>
            <person name="Jeong S."/>
        </authorList>
    </citation>
    <scope>NUCLEOTIDE SEQUENCE [LARGE SCALE GENOMIC DNA]</scope>
    <source>
        <strain evidence="2 3">MaA-Y11</strain>
    </source>
</reference>
<keyword evidence="1" id="KW-0812">Transmembrane</keyword>
<feature type="transmembrane region" description="Helical" evidence="1">
    <location>
        <begin position="209"/>
        <end position="238"/>
    </location>
</feature>
<evidence type="ECO:0000313" key="3">
    <source>
        <dbReference type="Proteomes" id="UP000319175"/>
    </source>
</evidence>
<feature type="transmembrane region" description="Helical" evidence="1">
    <location>
        <begin position="138"/>
        <end position="158"/>
    </location>
</feature>
<feature type="transmembrane region" description="Helical" evidence="1">
    <location>
        <begin position="178"/>
        <end position="197"/>
    </location>
</feature>
<evidence type="ECO:0008006" key="4">
    <source>
        <dbReference type="Google" id="ProtNLM"/>
    </source>
</evidence>
<evidence type="ECO:0000256" key="1">
    <source>
        <dbReference type="SAM" id="Phobius"/>
    </source>
</evidence>
<gene>
    <name evidence="2" type="ORF">FJA49_03510</name>
</gene>
<sequence length="403" mass="47528">MQKNHIKTFKINISKSILGFLFIILYLTDAISKIGDFYQSNISYTAIIIKIVLQIVLFLKINKERNFEAIRILKIVSFLSIVFLLGQFFSNSEVPFLNRVFSNLKILNWYLSIFILYAGAITFLSANSNRKDEIKSLFLAFEWIFYFNSLLMLIGFFFDIEIFKAYYYSNRFGFNGLIRNATHASYICIIYIIYFYISYKDKPSKTSGILLLISVFVSLLLGTKAVLLFLFLLSIYWLISLRKYLLIITFSSLLVIFILFFDKFMNGFIKEHSYVLYDVYKKDGIITMLFSYRNESILKEFYPYITQNWTTFNYIFGGAEFNLHRTEFEFLDLFWFFGIAGMMFYLYAFLKHILNFKIFLTHIPIILLFIIIFLAGSFFSSITTMTFFLALIVFLKKKSIISA</sequence>
<keyword evidence="1" id="KW-0472">Membrane</keyword>
<dbReference type="EMBL" id="VFJE01000050">
    <property type="protein sequence ID" value="TPD71962.1"/>
    <property type="molecule type" value="Genomic_DNA"/>
</dbReference>
<comment type="caution">
    <text evidence="2">The sequence shown here is derived from an EMBL/GenBank/DDBJ whole genome shotgun (WGS) entry which is preliminary data.</text>
</comment>
<organism evidence="2 3">
    <name type="scientific">Flavobacterium microcysteis</name>
    <dbReference type="NCBI Taxonomy" id="2596891"/>
    <lineage>
        <taxon>Bacteria</taxon>
        <taxon>Pseudomonadati</taxon>
        <taxon>Bacteroidota</taxon>
        <taxon>Flavobacteriia</taxon>
        <taxon>Flavobacteriales</taxon>
        <taxon>Flavobacteriaceae</taxon>
        <taxon>Flavobacterium</taxon>
    </lineage>
</organism>
<name>A0A501QHL9_9FLAO</name>
<protein>
    <recommendedName>
        <fullName evidence="4">O-antigen ligase family protein</fullName>
    </recommendedName>
</protein>
<keyword evidence="3" id="KW-1185">Reference proteome</keyword>
<feature type="transmembrane region" description="Helical" evidence="1">
    <location>
        <begin position="244"/>
        <end position="261"/>
    </location>
</feature>
<feature type="transmembrane region" description="Helical" evidence="1">
    <location>
        <begin position="71"/>
        <end position="89"/>
    </location>
</feature>
<dbReference type="AlphaFoldDB" id="A0A501QHL9"/>
<feature type="transmembrane region" description="Helical" evidence="1">
    <location>
        <begin position="330"/>
        <end position="350"/>
    </location>
</feature>
<keyword evidence="1" id="KW-1133">Transmembrane helix</keyword>
<proteinExistence type="predicted"/>
<feature type="transmembrane region" description="Helical" evidence="1">
    <location>
        <begin position="109"/>
        <end position="126"/>
    </location>
</feature>
<feature type="transmembrane region" description="Helical" evidence="1">
    <location>
        <begin position="42"/>
        <end position="59"/>
    </location>
</feature>
<dbReference type="Proteomes" id="UP000319175">
    <property type="component" value="Unassembled WGS sequence"/>
</dbReference>